<dbReference type="RefSeq" id="WP_179224142.1">
    <property type="nucleotide sequence ID" value="NZ_FZOO01000002.1"/>
</dbReference>
<dbReference type="InterPro" id="IPR028098">
    <property type="entry name" value="Glyco_trans_4-like_N"/>
</dbReference>
<keyword evidence="1" id="KW-0328">Glycosyltransferase</keyword>
<dbReference type="Pfam" id="PF00534">
    <property type="entry name" value="Glycos_transf_1"/>
    <property type="match status" value="1"/>
</dbReference>
<evidence type="ECO:0000256" key="2">
    <source>
        <dbReference type="ARBA" id="ARBA00022679"/>
    </source>
</evidence>
<evidence type="ECO:0000313" key="5">
    <source>
        <dbReference type="EMBL" id="SNS10171.1"/>
    </source>
</evidence>
<keyword evidence="6" id="KW-1185">Reference proteome</keyword>
<dbReference type="GO" id="GO:1901137">
    <property type="term" value="P:carbohydrate derivative biosynthetic process"/>
    <property type="evidence" value="ECO:0007669"/>
    <property type="project" value="UniProtKB-ARBA"/>
</dbReference>
<dbReference type="GO" id="GO:0016757">
    <property type="term" value="F:glycosyltransferase activity"/>
    <property type="evidence" value="ECO:0007669"/>
    <property type="project" value="UniProtKB-KW"/>
</dbReference>
<evidence type="ECO:0000259" key="4">
    <source>
        <dbReference type="Pfam" id="PF13439"/>
    </source>
</evidence>
<name>A0A239BRY2_9ACTN</name>
<dbReference type="EMBL" id="FZOO01000002">
    <property type="protein sequence ID" value="SNS10171.1"/>
    <property type="molecule type" value="Genomic_DNA"/>
</dbReference>
<keyword evidence="2 5" id="KW-0808">Transferase</keyword>
<proteinExistence type="predicted"/>
<evidence type="ECO:0000259" key="3">
    <source>
        <dbReference type="Pfam" id="PF00534"/>
    </source>
</evidence>
<gene>
    <name evidence="5" type="ORF">SAMN06893096_10213</name>
</gene>
<dbReference type="InterPro" id="IPR001296">
    <property type="entry name" value="Glyco_trans_1"/>
</dbReference>
<dbReference type="CDD" id="cd03801">
    <property type="entry name" value="GT4_PimA-like"/>
    <property type="match status" value="1"/>
</dbReference>
<dbReference type="Pfam" id="PF13439">
    <property type="entry name" value="Glyco_transf_4"/>
    <property type="match status" value="1"/>
</dbReference>
<accession>A0A239BRY2</accession>
<organism evidence="5 6">
    <name type="scientific">Geodermatophilus pulveris</name>
    <dbReference type="NCBI Taxonomy" id="1564159"/>
    <lineage>
        <taxon>Bacteria</taxon>
        <taxon>Bacillati</taxon>
        <taxon>Actinomycetota</taxon>
        <taxon>Actinomycetes</taxon>
        <taxon>Geodermatophilales</taxon>
        <taxon>Geodermatophilaceae</taxon>
        <taxon>Geodermatophilus</taxon>
    </lineage>
</organism>
<evidence type="ECO:0000256" key="1">
    <source>
        <dbReference type="ARBA" id="ARBA00022676"/>
    </source>
</evidence>
<feature type="domain" description="Glycosyltransferase subfamily 4-like N-terminal" evidence="4">
    <location>
        <begin position="21"/>
        <end position="184"/>
    </location>
</feature>
<dbReference type="PANTHER" id="PTHR45947">
    <property type="entry name" value="SULFOQUINOVOSYL TRANSFERASE SQD2"/>
    <property type="match status" value="1"/>
</dbReference>
<dbReference type="SUPFAM" id="SSF53756">
    <property type="entry name" value="UDP-Glycosyltransferase/glycogen phosphorylase"/>
    <property type="match status" value="1"/>
</dbReference>
<dbReference type="Gene3D" id="3.40.50.2000">
    <property type="entry name" value="Glycogen Phosphorylase B"/>
    <property type="match status" value="2"/>
</dbReference>
<dbReference type="PANTHER" id="PTHR45947:SF3">
    <property type="entry name" value="SULFOQUINOVOSYL TRANSFERASE SQD2"/>
    <property type="match status" value="1"/>
</dbReference>
<evidence type="ECO:0000313" key="6">
    <source>
        <dbReference type="Proteomes" id="UP000198373"/>
    </source>
</evidence>
<dbReference type="AlphaFoldDB" id="A0A239BRY2"/>
<feature type="domain" description="Glycosyl transferase family 1" evidence="3">
    <location>
        <begin position="196"/>
        <end position="312"/>
    </location>
</feature>
<dbReference type="InterPro" id="IPR050194">
    <property type="entry name" value="Glycosyltransferase_grp1"/>
</dbReference>
<protein>
    <submittedName>
        <fullName evidence="5">Glycosyltransferase involved in cell wall bisynthesis</fullName>
    </submittedName>
</protein>
<dbReference type="Proteomes" id="UP000198373">
    <property type="component" value="Unassembled WGS sequence"/>
</dbReference>
<reference evidence="6" key="1">
    <citation type="submission" date="2017-06" db="EMBL/GenBank/DDBJ databases">
        <authorList>
            <person name="Varghese N."/>
            <person name="Submissions S."/>
        </authorList>
    </citation>
    <scope>NUCLEOTIDE SEQUENCE [LARGE SCALE GENOMIC DNA]</scope>
    <source>
        <strain evidence="6">DSM 46839</strain>
    </source>
</reference>
<sequence>MAEHRPLRVSLVVPRYLPHLGGIENHVAALAVRLADRGHAVTVATQVEADVSLSRREVDPHGVVVRRFPSVGRCRGQGLSPALWAWVRRGADRAEVVHLHNFHALTTLPALAAARSPVVFTPHYLGPGEGVIEELVHRGYAAAVRRVLSKVRRVVCTTPSEAALFARYVGAGERCVVVPNGVDAAAIRAAQPVPTDGGRLVVAAGRLEEYKQPQRVLEALPLLPGYRLAVAGAGPIEPTLRRRADELGVTDRVLFCGRLSTAELYRWYRVADVVVSLSRRECFGLTVAEGLAAGAAVVASDIGPHRDVVALAGAPSSSLVPVDAPPSQVAAAIAAARRPPRIALPDWDDVTGATQACYEQVLRAGD</sequence>